<feature type="transmembrane region" description="Helical" evidence="1">
    <location>
        <begin position="5"/>
        <end position="24"/>
    </location>
</feature>
<feature type="transmembrane region" description="Helical" evidence="1">
    <location>
        <begin position="36"/>
        <end position="56"/>
    </location>
</feature>
<dbReference type="RefSeq" id="WP_119766660.1">
    <property type="nucleotide sequence ID" value="NZ_QYUJ01000014.1"/>
</dbReference>
<evidence type="ECO:0000256" key="1">
    <source>
        <dbReference type="SAM" id="Phobius"/>
    </source>
</evidence>
<dbReference type="EMBL" id="QYUJ01000014">
    <property type="protein sequence ID" value="RJF73904.1"/>
    <property type="molecule type" value="Genomic_DNA"/>
</dbReference>
<keyword evidence="1" id="KW-0812">Transmembrane</keyword>
<evidence type="ECO:0000313" key="2">
    <source>
        <dbReference type="EMBL" id="RJF69677.1"/>
    </source>
</evidence>
<dbReference type="EMBL" id="QYUJ01000021">
    <property type="protein sequence ID" value="RJF69678.1"/>
    <property type="molecule type" value="Genomic_DNA"/>
</dbReference>
<keyword evidence="1" id="KW-0472">Membrane</keyword>
<dbReference type="AlphaFoldDB" id="A0A418V1E8"/>
<keyword evidence="1" id="KW-1133">Transmembrane helix</keyword>
<feature type="transmembrane region" description="Helical" evidence="1">
    <location>
        <begin position="96"/>
        <end position="117"/>
    </location>
</feature>
<reference evidence="3 5" key="1">
    <citation type="submission" date="2018-09" db="EMBL/GenBank/DDBJ databases">
        <authorList>
            <person name="Zhu H."/>
        </authorList>
    </citation>
    <scope>NUCLEOTIDE SEQUENCE [LARGE SCALE GENOMIC DNA]</scope>
    <source>
        <strain evidence="3 5">K2S05-167</strain>
    </source>
</reference>
<feature type="transmembrane region" description="Helical" evidence="1">
    <location>
        <begin position="65"/>
        <end position="84"/>
    </location>
</feature>
<name>A0A418V1E8_9DEIO</name>
<organism evidence="3 5">
    <name type="scientific">Deinococcus cavernae</name>
    <dbReference type="NCBI Taxonomy" id="2320857"/>
    <lineage>
        <taxon>Bacteria</taxon>
        <taxon>Thermotogati</taxon>
        <taxon>Deinococcota</taxon>
        <taxon>Deinococci</taxon>
        <taxon>Deinococcales</taxon>
        <taxon>Deinococcaceae</taxon>
        <taxon>Deinococcus</taxon>
    </lineage>
</organism>
<dbReference type="Proteomes" id="UP000286287">
    <property type="component" value="Unassembled WGS sequence"/>
</dbReference>
<accession>A0A418V1E8</accession>
<gene>
    <name evidence="4" type="ORF">D3875_19610</name>
    <name evidence="2" type="ORF">D3875_20585</name>
    <name evidence="3" type="ORF">D3875_20610</name>
</gene>
<protein>
    <submittedName>
        <fullName evidence="3">Uncharacterized protein</fullName>
    </submittedName>
</protein>
<evidence type="ECO:0000313" key="3">
    <source>
        <dbReference type="EMBL" id="RJF69678.1"/>
    </source>
</evidence>
<evidence type="ECO:0000313" key="5">
    <source>
        <dbReference type="Proteomes" id="UP000286287"/>
    </source>
</evidence>
<proteinExistence type="predicted"/>
<sequence length="124" mass="12730">MLRAAFRLTALLLIPVGLYLYFIPPDVARLLGVSPLWLARVLGGLLLAWGTFQVAAAQRPDGAKVGGLAGGNLLLVATLLPAVLRSGEAMPPLLRAVLLGLSLLLGALALGAILSYAPGGARGR</sequence>
<evidence type="ECO:0000313" key="4">
    <source>
        <dbReference type="EMBL" id="RJF73904.1"/>
    </source>
</evidence>
<dbReference type="EMBL" id="QYUJ01000021">
    <property type="protein sequence ID" value="RJF69677.1"/>
    <property type="molecule type" value="Genomic_DNA"/>
</dbReference>
<keyword evidence="5" id="KW-1185">Reference proteome</keyword>
<comment type="caution">
    <text evidence="3">The sequence shown here is derived from an EMBL/GenBank/DDBJ whole genome shotgun (WGS) entry which is preliminary data.</text>
</comment>